<dbReference type="RefSeq" id="WP_309829291.1">
    <property type="nucleotide sequence ID" value="NZ_JAVIZX010000001.1"/>
</dbReference>
<evidence type="ECO:0008006" key="3">
    <source>
        <dbReference type="Google" id="ProtNLM"/>
    </source>
</evidence>
<accession>A0ABU1IDW8</accession>
<organism evidence="1 2">
    <name type="scientific">Paracidovorax wautersii</name>
    <dbReference type="NCBI Taxonomy" id="1177982"/>
    <lineage>
        <taxon>Bacteria</taxon>
        <taxon>Pseudomonadati</taxon>
        <taxon>Pseudomonadota</taxon>
        <taxon>Betaproteobacteria</taxon>
        <taxon>Burkholderiales</taxon>
        <taxon>Comamonadaceae</taxon>
        <taxon>Paracidovorax</taxon>
    </lineage>
</organism>
<evidence type="ECO:0000313" key="2">
    <source>
        <dbReference type="Proteomes" id="UP001267710"/>
    </source>
</evidence>
<evidence type="ECO:0000313" key="1">
    <source>
        <dbReference type="EMBL" id="MDR6214997.1"/>
    </source>
</evidence>
<name>A0ABU1IDW8_9BURK</name>
<gene>
    <name evidence="1" type="ORF">QE399_002686</name>
</gene>
<comment type="caution">
    <text evidence="1">The sequence shown here is derived from an EMBL/GenBank/DDBJ whole genome shotgun (WGS) entry which is preliminary data.</text>
</comment>
<sequence>MAGADPWYVARQHGHSLQVMMKDYAKWIPNADRGRNRNAINAAIASRQQESDTGT</sequence>
<dbReference type="EMBL" id="JAVIZX010000001">
    <property type="protein sequence ID" value="MDR6214997.1"/>
    <property type="molecule type" value="Genomic_DNA"/>
</dbReference>
<dbReference type="Proteomes" id="UP001267710">
    <property type="component" value="Unassembled WGS sequence"/>
</dbReference>
<protein>
    <recommendedName>
        <fullName evidence="3">Integrase</fullName>
    </recommendedName>
</protein>
<reference evidence="1 2" key="1">
    <citation type="submission" date="2023-08" db="EMBL/GenBank/DDBJ databases">
        <title>Functional and genomic diversity of the sorghum phyllosphere microbiome.</title>
        <authorList>
            <person name="Shade A."/>
        </authorList>
    </citation>
    <scope>NUCLEOTIDE SEQUENCE [LARGE SCALE GENOMIC DNA]</scope>
    <source>
        <strain evidence="1 2">SORGH_AS_0335</strain>
    </source>
</reference>
<keyword evidence="2" id="KW-1185">Reference proteome</keyword>
<proteinExistence type="predicted"/>